<proteinExistence type="predicted"/>
<name>A0ACD0WPR6_CLALS</name>
<keyword evidence="2" id="KW-1185">Reference proteome</keyword>
<gene>
    <name evidence="1" type="ORF">EJF14_50715</name>
</gene>
<organism evidence="1 2">
    <name type="scientific">Clavispora lusitaniae</name>
    <name type="common">Candida lusitaniae</name>
    <dbReference type="NCBI Taxonomy" id="36911"/>
    <lineage>
        <taxon>Eukaryota</taxon>
        <taxon>Fungi</taxon>
        <taxon>Dikarya</taxon>
        <taxon>Ascomycota</taxon>
        <taxon>Saccharomycotina</taxon>
        <taxon>Pichiomycetes</taxon>
        <taxon>Metschnikowiaceae</taxon>
        <taxon>Clavispora</taxon>
    </lineage>
</organism>
<evidence type="ECO:0000313" key="2">
    <source>
        <dbReference type="Proteomes" id="UP000326582"/>
    </source>
</evidence>
<evidence type="ECO:0000313" key="1">
    <source>
        <dbReference type="EMBL" id="QFZ29472.1"/>
    </source>
</evidence>
<dbReference type="EMBL" id="CP038488">
    <property type="protein sequence ID" value="QFZ29472.1"/>
    <property type="molecule type" value="Genomic_DNA"/>
</dbReference>
<dbReference type="Proteomes" id="UP000326582">
    <property type="component" value="Chromosome 5"/>
</dbReference>
<sequence>MSSTYLPVAPISRDRVSISLSSDNVSDVHTCELLGSEESSERIPYADSPTRSMDESLALLLGDFSTSAVWEQTPRQTPTDKTHTPTHTPTRTPNQTPTDKTHTPTHTPTRTPNQTPNRSPAQLANRFPGSQTSPRSPQRSMGQASMPKPSSPAPKTSPPRMSPPKAVRATGPGSMSTGPRSTDPRRMSTDPRRMSTDPRTVSTDPRHISSAPRSIVSAPRNVSAGNSHVRRSYSHYSSMDTVDLLASAPSSPSMKPSSRKPSNHDLSSFNQVPKRFSSFIVDQARSSVRDISDSMGSQATIFSTRPGDPQPESVASPPLARRGAIRARQGGLWYRMRVRMRRVADRMAHGLRAFVVRTKRVRSFRGALRRRRRAARAPVSARGAISAPVANPALGSAPATRVPHLSSAIRKMAGQPVSTSEETVPQRADSVEEEDSAPKTLEPAARPVTPPQVPPTPPPHTAGTLRAYLDEQRQRQQAQALWRQYLANVLAQRIALRQEIAVFHLLAAQSELPPRLAPQYARSHRASVAMTDDTKSAASEKRDFWRRERDAREPTVPEEVPEADLESLGPRTASQSTGLSGKLSDASDASSVVSAGSEIARVFHRRSMLGDMLDYSSDSEASTVGSDVERYSTVRRHEGKAMPRSQGVPVGLSSFG</sequence>
<protein>
    <submittedName>
        <fullName evidence="1">Uncharacterized protein</fullName>
    </submittedName>
</protein>
<reference evidence="2" key="1">
    <citation type="journal article" date="2019" name="MBio">
        <title>Comparative genomics for the elucidation of multidrug resistance (MDR) in Candida lusitaniae.</title>
        <authorList>
            <person name="Kannan A."/>
            <person name="Asner S.A."/>
            <person name="Trachsel E."/>
            <person name="Kelly S."/>
            <person name="Parker J."/>
            <person name="Sanglard D."/>
        </authorList>
    </citation>
    <scope>NUCLEOTIDE SEQUENCE [LARGE SCALE GENOMIC DNA]</scope>
    <source>
        <strain evidence="2">P1</strain>
    </source>
</reference>
<accession>A0ACD0WPR6</accession>